<gene>
    <name evidence="6" type="ORF">KLDO_g2284</name>
</gene>
<evidence type="ECO:0000313" key="7">
    <source>
        <dbReference type="Proteomes" id="UP000031516"/>
    </source>
</evidence>
<keyword evidence="7" id="KW-1185">Reference proteome</keyword>
<keyword evidence="3" id="KW-0949">S-adenosyl-L-methionine</keyword>
<dbReference type="GO" id="GO:0032259">
    <property type="term" value="P:methylation"/>
    <property type="evidence" value="ECO:0007669"/>
    <property type="project" value="UniProtKB-KW"/>
</dbReference>
<name>A0A0A8L717_9SACH</name>
<dbReference type="GO" id="GO:0008757">
    <property type="term" value="F:S-adenosylmethionine-dependent methyltransferase activity"/>
    <property type="evidence" value="ECO:0007669"/>
    <property type="project" value="UniProtKB-ARBA"/>
</dbReference>
<protein>
    <recommendedName>
        <fullName evidence="5">Ribosomal lysine N-methyltransferase 5</fullName>
    </recommendedName>
</protein>
<evidence type="ECO:0000256" key="2">
    <source>
        <dbReference type="ARBA" id="ARBA00022679"/>
    </source>
</evidence>
<comment type="similarity">
    <text evidence="4">Belongs to the class I-like SAM-binding methyltransferase superfamily. RKM5 family.</text>
</comment>
<proteinExistence type="inferred from homology"/>
<sequence length="322" mass="37216">MELVPLDEVSLYEYIFERYVELEANAADLSQDLGILSRSESELNVDIQPHHIVKKKKAVQKDEYSFTVRQSLTSLHSNRDNNNSTTGYVLWTTSTFILKWLLYNEHATLFTKGGVSNDVEVQSLFQCEQDNKSRYILELGTGMSPMFPIAFSNYVEKYVATDQKDILPRLKDNIQENQAECRRRILKSSTVSLENLKRRTELECELDVALLNWELFTTSEKAKEDPVLHCDPHCHLNIIAMDVIYNEYLIAPFLNTLQSLFVWYSGQGLTVSASIGIQLRTQDVLEMFLEEAIIEREFTVHAVNEEKLNQSRFILLHITLDH</sequence>
<keyword evidence="1" id="KW-0489">Methyltransferase</keyword>
<dbReference type="Proteomes" id="UP000031516">
    <property type="component" value="Unassembled WGS sequence"/>
</dbReference>
<dbReference type="OrthoDB" id="2529286at2759"/>
<accession>A0A0A8L717</accession>
<dbReference type="GO" id="GO:0005829">
    <property type="term" value="C:cytosol"/>
    <property type="evidence" value="ECO:0007669"/>
    <property type="project" value="TreeGrafter"/>
</dbReference>
<dbReference type="PANTHER" id="PTHR14614:SF109">
    <property type="entry name" value="RIBOSOMAL LYSINE N-METHYLTRANSFERASE 5"/>
    <property type="match status" value="1"/>
</dbReference>
<dbReference type="EMBL" id="CCBQ010000027">
    <property type="protein sequence ID" value="CDO93998.1"/>
    <property type="molecule type" value="Genomic_DNA"/>
</dbReference>
<evidence type="ECO:0000256" key="3">
    <source>
        <dbReference type="ARBA" id="ARBA00022691"/>
    </source>
</evidence>
<dbReference type="InterPro" id="IPR029063">
    <property type="entry name" value="SAM-dependent_MTases_sf"/>
</dbReference>
<reference evidence="6 7" key="1">
    <citation type="submission" date="2014-03" db="EMBL/GenBank/DDBJ databases">
        <title>The genome of Kluyveromyces dobzhanskii.</title>
        <authorList>
            <person name="Nystedt B."/>
            <person name="Astrom S."/>
        </authorList>
    </citation>
    <scope>NUCLEOTIDE SEQUENCE [LARGE SCALE GENOMIC DNA]</scope>
    <source>
        <strain evidence="6 7">CBS 2104</strain>
    </source>
</reference>
<dbReference type="Pfam" id="PF10294">
    <property type="entry name" value="Methyltransf_16"/>
    <property type="match status" value="1"/>
</dbReference>
<evidence type="ECO:0000256" key="5">
    <source>
        <dbReference type="ARBA" id="ARBA00039932"/>
    </source>
</evidence>
<organism evidence="6 7">
    <name type="scientific">Kluyveromyces dobzhanskii CBS 2104</name>
    <dbReference type="NCBI Taxonomy" id="1427455"/>
    <lineage>
        <taxon>Eukaryota</taxon>
        <taxon>Fungi</taxon>
        <taxon>Dikarya</taxon>
        <taxon>Ascomycota</taxon>
        <taxon>Saccharomycotina</taxon>
        <taxon>Saccharomycetes</taxon>
        <taxon>Saccharomycetales</taxon>
        <taxon>Saccharomycetaceae</taxon>
        <taxon>Kluyveromyces</taxon>
    </lineage>
</organism>
<comment type="caution">
    <text evidence="6">The sequence shown here is derived from an EMBL/GenBank/DDBJ whole genome shotgun (WGS) entry which is preliminary data.</text>
</comment>
<dbReference type="AlphaFoldDB" id="A0A0A8L717"/>
<evidence type="ECO:0000256" key="4">
    <source>
        <dbReference type="ARBA" id="ARBA00038458"/>
    </source>
</evidence>
<evidence type="ECO:0000313" key="6">
    <source>
        <dbReference type="EMBL" id="CDO93998.1"/>
    </source>
</evidence>
<dbReference type="Gene3D" id="3.40.50.150">
    <property type="entry name" value="Vaccinia Virus protein VP39"/>
    <property type="match status" value="1"/>
</dbReference>
<keyword evidence="2" id="KW-0808">Transferase</keyword>
<dbReference type="InterPro" id="IPR019410">
    <property type="entry name" value="Methyltransf_16"/>
</dbReference>
<dbReference type="GO" id="GO:0032991">
    <property type="term" value="C:protein-containing complex"/>
    <property type="evidence" value="ECO:0007669"/>
    <property type="project" value="TreeGrafter"/>
</dbReference>
<dbReference type="PANTHER" id="PTHR14614">
    <property type="entry name" value="HEPATOCELLULAR CARCINOMA-ASSOCIATED ANTIGEN"/>
    <property type="match status" value="1"/>
</dbReference>
<evidence type="ECO:0000256" key="1">
    <source>
        <dbReference type="ARBA" id="ARBA00022603"/>
    </source>
</evidence>